<protein>
    <recommendedName>
        <fullName evidence="10">Polysaccharide biosynthesis protein</fullName>
    </recommendedName>
</protein>
<dbReference type="InterPro" id="IPR050833">
    <property type="entry name" value="Poly_Biosynth_Transport"/>
</dbReference>
<feature type="transmembrane region" description="Helical" evidence="7">
    <location>
        <begin position="166"/>
        <end position="185"/>
    </location>
</feature>
<evidence type="ECO:0000313" key="8">
    <source>
        <dbReference type="EMBL" id="PZQ19310.1"/>
    </source>
</evidence>
<dbReference type="GO" id="GO:0005886">
    <property type="term" value="C:plasma membrane"/>
    <property type="evidence" value="ECO:0007669"/>
    <property type="project" value="UniProtKB-SubCell"/>
</dbReference>
<feature type="transmembrane region" description="Helical" evidence="7">
    <location>
        <begin position="102"/>
        <end position="122"/>
    </location>
</feature>
<sequence>MSSTAPRGASRGRASAVVRSRAANPAAKVLGWIGWAGLDAVGRILLLTGSTAILSRMLEPRDFGVTALVLTVATVMAVFVGAPFEEALAQRRSLRRAHIETALAASWAVGLALLALSFPLGYALGRFYDAPEMAALMPVAATSIFFSGHADVATALARRRRRFEDVAFANLAGHAIGIAASLALAFAGYGIWALIGIRLFVAIARAVVLQMRLKTRLRPRWSTPHLKDLSRFAGFSFLERLSDNLTYLAFNYVVGAFYGVTVLGYVNMAMRLIEPIRGAVIAIAHNLSFSFFAREIHDRERLKTSAAAISSRTAYVITPIFVGMGAVAPALLPVVAGPGWDEAIHVAACLAIGGALAVPARLIFTALSASGRPEFGLLSSVLGFLATLVTLAAAIPLGPIAVGLSRLIGDGVQAGLAIGLPTRLLGWSRTGRLKAFLPPWALSGAMGLVVAAALMWLSSLGNLVALLIAVPLGVAVYAGLMLAFARKTVASLAGAFGRTGAER</sequence>
<comment type="caution">
    <text evidence="8">The sequence shown here is derived from an EMBL/GenBank/DDBJ whole genome shotgun (WGS) entry which is preliminary data.</text>
</comment>
<feature type="transmembrane region" description="Helical" evidence="7">
    <location>
        <begin position="134"/>
        <end position="154"/>
    </location>
</feature>
<gene>
    <name evidence="8" type="ORF">DI565_02745</name>
</gene>
<dbReference type="AlphaFoldDB" id="A0A2W5MZV6"/>
<keyword evidence="3" id="KW-1003">Cell membrane</keyword>
<keyword evidence="6 7" id="KW-0472">Membrane</keyword>
<evidence type="ECO:0000256" key="4">
    <source>
        <dbReference type="ARBA" id="ARBA00022692"/>
    </source>
</evidence>
<evidence type="ECO:0000313" key="9">
    <source>
        <dbReference type="Proteomes" id="UP000249577"/>
    </source>
</evidence>
<evidence type="ECO:0000256" key="7">
    <source>
        <dbReference type="SAM" id="Phobius"/>
    </source>
</evidence>
<feature type="transmembrane region" description="Helical" evidence="7">
    <location>
        <begin position="343"/>
        <end position="363"/>
    </location>
</feature>
<evidence type="ECO:0000256" key="1">
    <source>
        <dbReference type="ARBA" id="ARBA00004651"/>
    </source>
</evidence>
<comment type="similarity">
    <text evidence="2">Belongs to the polysaccharide synthase family.</text>
</comment>
<evidence type="ECO:0000256" key="2">
    <source>
        <dbReference type="ARBA" id="ARBA00007430"/>
    </source>
</evidence>
<organism evidence="8 9">
    <name type="scientific">Ancylobacter novellus</name>
    <name type="common">Thiobacillus novellus</name>
    <dbReference type="NCBI Taxonomy" id="921"/>
    <lineage>
        <taxon>Bacteria</taxon>
        <taxon>Pseudomonadati</taxon>
        <taxon>Pseudomonadota</taxon>
        <taxon>Alphaproteobacteria</taxon>
        <taxon>Hyphomicrobiales</taxon>
        <taxon>Xanthobacteraceae</taxon>
        <taxon>Ancylobacter</taxon>
    </lineage>
</organism>
<evidence type="ECO:0000256" key="5">
    <source>
        <dbReference type="ARBA" id="ARBA00022989"/>
    </source>
</evidence>
<feature type="transmembrane region" description="Helical" evidence="7">
    <location>
        <begin position="191"/>
        <end position="208"/>
    </location>
</feature>
<feature type="transmembrane region" description="Helical" evidence="7">
    <location>
        <begin position="314"/>
        <end position="337"/>
    </location>
</feature>
<name>A0A2W5MZV6_ANCNO</name>
<reference evidence="8 9" key="1">
    <citation type="submission" date="2017-08" db="EMBL/GenBank/DDBJ databases">
        <title>Infants hospitalized years apart are colonized by the same room-sourced microbial strains.</title>
        <authorList>
            <person name="Brooks B."/>
            <person name="Olm M.R."/>
            <person name="Firek B.A."/>
            <person name="Baker R."/>
            <person name="Thomas B.C."/>
            <person name="Morowitz M.J."/>
            <person name="Banfield J.F."/>
        </authorList>
    </citation>
    <scope>NUCLEOTIDE SEQUENCE [LARGE SCALE GENOMIC DNA]</scope>
    <source>
        <strain evidence="8">S2_005_003_R2_43</strain>
    </source>
</reference>
<evidence type="ECO:0000256" key="3">
    <source>
        <dbReference type="ARBA" id="ARBA00022475"/>
    </source>
</evidence>
<keyword evidence="5 7" id="KW-1133">Transmembrane helix</keyword>
<feature type="transmembrane region" description="Helical" evidence="7">
    <location>
        <begin position="437"/>
        <end position="457"/>
    </location>
</feature>
<proteinExistence type="inferred from homology"/>
<feature type="transmembrane region" description="Helical" evidence="7">
    <location>
        <begin position="272"/>
        <end position="293"/>
    </location>
</feature>
<dbReference type="PANTHER" id="PTHR30250:SF10">
    <property type="entry name" value="LIPOPOLYSACCHARIDE BIOSYNTHESIS PROTEIN WZXC"/>
    <property type="match status" value="1"/>
</dbReference>
<dbReference type="Pfam" id="PF13440">
    <property type="entry name" value="Polysacc_synt_3"/>
    <property type="match status" value="1"/>
</dbReference>
<feature type="transmembrane region" description="Helical" evidence="7">
    <location>
        <begin position="375"/>
        <end position="395"/>
    </location>
</feature>
<dbReference type="Proteomes" id="UP000249577">
    <property type="component" value="Unassembled WGS sequence"/>
</dbReference>
<dbReference type="PANTHER" id="PTHR30250">
    <property type="entry name" value="PST FAMILY PREDICTED COLANIC ACID TRANSPORTER"/>
    <property type="match status" value="1"/>
</dbReference>
<accession>A0A2W5MZV6</accession>
<feature type="transmembrane region" description="Helical" evidence="7">
    <location>
        <begin position="463"/>
        <end position="485"/>
    </location>
</feature>
<feature type="transmembrane region" description="Helical" evidence="7">
    <location>
        <begin position="245"/>
        <end position="266"/>
    </location>
</feature>
<comment type="subcellular location">
    <subcellularLocation>
        <location evidence="1">Cell membrane</location>
        <topology evidence="1">Multi-pass membrane protein</topology>
    </subcellularLocation>
</comment>
<evidence type="ECO:0008006" key="10">
    <source>
        <dbReference type="Google" id="ProtNLM"/>
    </source>
</evidence>
<feature type="transmembrane region" description="Helical" evidence="7">
    <location>
        <begin position="29"/>
        <end position="51"/>
    </location>
</feature>
<keyword evidence="4 7" id="KW-0812">Transmembrane</keyword>
<evidence type="ECO:0000256" key="6">
    <source>
        <dbReference type="ARBA" id="ARBA00023136"/>
    </source>
</evidence>
<feature type="transmembrane region" description="Helical" evidence="7">
    <location>
        <begin position="63"/>
        <end position="82"/>
    </location>
</feature>
<dbReference type="EMBL" id="QFPN01000001">
    <property type="protein sequence ID" value="PZQ19310.1"/>
    <property type="molecule type" value="Genomic_DNA"/>
</dbReference>